<dbReference type="EMBL" id="JYHV01000037">
    <property type="protein sequence ID" value="KJH79362.1"/>
    <property type="molecule type" value="Genomic_DNA"/>
</dbReference>
<dbReference type="Pfam" id="PF06293">
    <property type="entry name" value="Kdo"/>
    <property type="match status" value="1"/>
</dbReference>
<dbReference type="Gene3D" id="1.10.510.10">
    <property type="entry name" value="Transferase(Phosphotransferase) domain 1"/>
    <property type="match status" value="1"/>
</dbReference>
<name>A0A0D9AFA7_STUST</name>
<keyword evidence="1" id="KW-0808">Transferase</keyword>
<keyword evidence="1" id="KW-0418">Kinase</keyword>
<dbReference type="GO" id="GO:0016301">
    <property type="term" value="F:kinase activity"/>
    <property type="evidence" value="ECO:0007669"/>
    <property type="project" value="UniProtKB-KW"/>
</dbReference>
<dbReference type="SUPFAM" id="SSF56112">
    <property type="entry name" value="Protein kinase-like (PK-like)"/>
    <property type="match status" value="1"/>
</dbReference>
<protein>
    <submittedName>
        <fullName evidence="1">Heptose kinase</fullName>
    </submittedName>
</protein>
<reference evidence="1 2" key="1">
    <citation type="submission" date="2015-02" db="EMBL/GenBank/DDBJ databases">
        <title>Draft genome sequence of Pseudomonas stutzeri NT0128 isolated from wheat (Triticum turgidum) rhizosphere.</title>
        <authorList>
            <person name="Tovi N."/>
            <person name="Frenk S."/>
            <person name="Hadar Y."/>
            <person name="Minz D."/>
        </authorList>
    </citation>
    <scope>NUCLEOTIDE SEQUENCE [LARGE SCALE GENOMIC DNA]</scope>
    <source>
        <strain evidence="1 2">NT0128</strain>
    </source>
</reference>
<comment type="caution">
    <text evidence="1">The sequence shown here is derived from an EMBL/GenBank/DDBJ whole genome shotgun (WGS) entry which is preliminary data.</text>
</comment>
<evidence type="ECO:0000313" key="1">
    <source>
        <dbReference type="EMBL" id="KJH79362.1"/>
    </source>
</evidence>
<evidence type="ECO:0000313" key="2">
    <source>
        <dbReference type="Proteomes" id="UP000032487"/>
    </source>
</evidence>
<dbReference type="RefSeq" id="WP_045163872.1">
    <property type="nucleotide sequence ID" value="NZ_JYHV01000037.1"/>
</dbReference>
<dbReference type="AlphaFoldDB" id="A0A0D9AFA7"/>
<dbReference type="Proteomes" id="UP000032487">
    <property type="component" value="Unassembled WGS sequence"/>
</dbReference>
<gene>
    <name evidence="1" type="ORF">UF78_19515</name>
</gene>
<organism evidence="1 2">
    <name type="scientific">Stutzerimonas stutzeri</name>
    <name type="common">Pseudomonas stutzeri</name>
    <dbReference type="NCBI Taxonomy" id="316"/>
    <lineage>
        <taxon>Bacteria</taxon>
        <taxon>Pseudomonadati</taxon>
        <taxon>Pseudomonadota</taxon>
        <taxon>Gammaproteobacteria</taxon>
        <taxon>Pseudomonadales</taxon>
        <taxon>Pseudomonadaceae</taxon>
        <taxon>Stutzerimonas</taxon>
    </lineage>
</organism>
<proteinExistence type="predicted"/>
<dbReference type="InterPro" id="IPR011009">
    <property type="entry name" value="Kinase-like_dom_sf"/>
</dbReference>
<dbReference type="OrthoDB" id="5608193at2"/>
<dbReference type="PATRIC" id="fig|316.101.peg.2739"/>
<accession>A0A0D9AFA7</accession>
<sequence>MSDWQTVGELSADVAHAFGDLDAVFALDGERIARDPLSEVIRVSIAGERFYVKRYWAAGKGLRRFIGRPRVEAEWQNLQYFSDWGIAVAPLIAWGMQRRAGFFQRGALITVEVPGTTDMAAMACAADPRLADRRWVQRVSEQVAGATRALHDHHFAHNDLKWRNLLVNEAGELFLIDCPSGDFWWGPLLNHRIVKDLACLDKVARYTLSRTQRLRFFLLYRQHQRIGPGDKALIRKILTYFEGRE</sequence>